<keyword evidence="1" id="KW-0812">Transmembrane</keyword>
<dbReference type="AlphaFoldDB" id="A0A445GX00"/>
<feature type="domain" description="Reverse transcriptase" evidence="2">
    <location>
        <begin position="204"/>
        <end position="368"/>
    </location>
</feature>
<evidence type="ECO:0000256" key="1">
    <source>
        <dbReference type="SAM" id="Phobius"/>
    </source>
</evidence>
<accession>A0A445GX00</accession>
<evidence type="ECO:0000313" key="4">
    <source>
        <dbReference type="EMBL" id="RZB65743.1"/>
    </source>
</evidence>
<dbReference type="InterPro" id="IPR041577">
    <property type="entry name" value="RT_RNaseH_2"/>
</dbReference>
<reference evidence="4 5" key="1">
    <citation type="submission" date="2018-09" db="EMBL/GenBank/DDBJ databases">
        <title>A high-quality reference genome of wild soybean provides a powerful tool to mine soybean genomes.</title>
        <authorList>
            <person name="Xie M."/>
            <person name="Chung C.Y.L."/>
            <person name="Li M.-W."/>
            <person name="Wong F.-L."/>
            <person name="Chan T.-F."/>
            <person name="Lam H.-M."/>
        </authorList>
    </citation>
    <scope>NUCLEOTIDE SEQUENCE [LARGE SCALE GENOMIC DNA]</scope>
    <source>
        <strain evidence="5">cv. W05</strain>
        <tissue evidence="4">Hypocotyl of etiolated seedlings</tissue>
    </source>
</reference>
<dbReference type="EMBL" id="QZWG01000015">
    <property type="protein sequence ID" value="RZB65743.1"/>
    <property type="molecule type" value="Genomic_DNA"/>
</dbReference>
<feature type="transmembrane region" description="Helical" evidence="1">
    <location>
        <begin position="493"/>
        <end position="515"/>
    </location>
</feature>
<keyword evidence="1" id="KW-1133">Transmembrane helix</keyword>
<dbReference type="SUPFAM" id="SSF56672">
    <property type="entry name" value="DNA/RNA polymerases"/>
    <property type="match status" value="1"/>
</dbReference>
<comment type="caution">
    <text evidence="4">The sequence shown here is derived from an EMBL/GenBank/DDBJ whole genome shotgun (WGS) entry which is preliminary data.</text>
</comment>
<keyword evidence="1" id="KW-0472">Membrane</keyword>
<dbReference type="FunFam" id="3.30.70.270:FF:000020">
    <property type="entry name" value="Transposon Tf2-6 polyprotein-like Protein"/>
    <property type="match status" value="1"/>
</dbReference>
<dbReference type="InterPro" id="IPR043128">
    <property type="entry name" value="Rev_trsase/Diguanyl_cyclase"/>
</dbReference>
<dbReference type="PANTHER" id="PTHR24559:SF449">
    <property type="entry name" value="RNA-DIRECTED DNA POLYMERASE"/>
    <property type="match status" value="1"/>
</dbReference>
<feature type="transmembrane region" description="Helical" evidence="1">
    <location>
        <begin position="527"/>
        <end position="555"/>
    </location>
</feature>
<keyword evidence="5" id="KW-1185">Reference proteome</keyword>
<dbReference type="InterPro" id="IPR000477">
    <property type="entry name" value="RT_dom"/>
</dbReference>
<feature type="domain" description="Reverse transcriptase/retrotransposon-derived protein RNase H-like" evidence="3">
    <location>
        <begin position="431"/>
        <end position="481"/>
    </location>
</feature>
<dbReference type="CDD" id="cd01647">
    <property type="entry name" value="RT_LTR"/>
    <property type="match status" value="1"/>
</dbReference>
<protein>
    <submittedName>
        <fullName evidence="4">Retrovirus-related Pol polyprotein from transposon 17.6</fullName>
    </submittedName>
</protein>
<dbReference type="Gene3D" id="3.30.70.270">
    <property type="match status" value="2"/>
</dbReference>
<proteinExistence type="predicted"/>
<dbReference type="InterPro" id="IPR053134">
    <property type="entry name" value="RNA-dir_DNA_polymerase"/>
</dbReference>
<dbReference type="PANTHER" id="PTHR24559">
    <property type="entry name" value="TRANSPOSON TY3-I GAG-POL POLYPROTEIN"/>
    <property type="match status" value="1"/>
</dbReference>
<gene>
    <name evidence="4" type="ORF">D0Y65_041697</name>
</gene>
<dbReference type="Pfam" id="PF17919">
    <property type="entry name" value="RT_RNaseH_2"/>
    <property type="match status" value="1"/>
</dbReference>
<dbReference type="InterPro" id="IPR043502">
    <property type="entry name" value="DNA/RNA_pol_sf"/>
</dbReference>
<evidence type="ECO:0000259" key="3">
    <source>
        <dbReference type="Pfam" id="PF17919"/>
    </source>
</evidence>
<name>A0A445GX00_GLYSO</name>
<organism evidence="4 5">
    <name type="scientific">Glycine soja</name>
    <name type="common">Wild soybean</name>
    <dbReference type="NCBI Taxonomy" id="3848"/>
    <lineage>
        <taxon>Eukaryota</taxon>
        <taxon>Viridiplantae</taxon>
        <taxon>Streptophyta</taxon>
        <taxon>Embryophyta</taxon>
        <taxon>Tracheophyta</taxon>
        <taxon>Spermatophyta</taxon>
        <taxon>Magnoliopsida</taxon>
        <taxon>eudicotyledons</taxon>
        <taxon>Gunneridae</taxon>
        <taxon>Pentapetalae</taxon>
        <taxon>rosids</taxon>
        <taxon>fabids</taxon>
        <taxon>Fabales</taxon>
        <taxon>Fabaceae</taxon>
        <taxon>Papilionoideae</taxon>
        <taxon>50 kb inversion clade</taxon>
        <taxon>NPAAA clade</taxon>
        <taxon>indigoferoid/millettioid clade</taxon>
        <taxon>Phaseoleae</taxon>
        <taxon>Glycine</taxon>
        <taxon>Glycine subgen. Soja</taxon>
    </lineage>
</organism>
<dbReference type="Proteomes" id="UP000289340">
    <property type="component" value="Chromosome 15"/>
</dbReference>
<dbReference type="Gene3D" id="3.10.10.10">
    <property type="entry name" value="HIV Type 1 Reverse Transcriptase, subunit A, domain 1"/>
    <property type="match status" value="1"/>
</dbReference>
<sequence length="556" mass="63752">MLHSNLHACHSSCIESEFVLDHMSEFDTESESEIDIDYMSGDVLPLEIDFLESDRTNHVSGSTSTFDFLYEVQAEKSSLSTTIQPPTPELKPLPSNLKYAYLDDEQEEKPLSILKKHKKVIGWTLADIPGISPSTCMHRINLKDGAKPVRQPQRRLNPVILDVVKKEVTKQAGIIYPIFNNQWVSPVQVVPKKIGLTVIKNKKEELIPTRVQNSWRVCIDYRRLNQVTKKDHFPLPFIDHMLERLASKSHYCFLYGFSGYMQITIAPEDQEKTTFTFPFSTFAYRRMSFGLCNAPGTFQRCMISIFSDVLENCIEVFMDDFTVYGSSFDICLDSLEKVSNRCTETNLVLNFEKCHFMVEQGIVLGHIIFNKGIEVDPAKFFVISQLPYPSCVREVRSFLGHARFYRRFIRDFSKVALPLSNLLQKEVEFDFNDKCKEAFHCLKRALTTTPTIQAPDWTTPFELMCDASNYTLGVVLAQKISLLQLTSFPISSFTFITFVRFYLMIYLLLITCATLRTMCCLSMGGVFFDFASFVGFVNFVSCVKFVNFVSFFGFLV</sequence>
<evidence type="ECO:0000313" key="5">
    <source>
        <dbReference type="Proteomes" id="UP000289340"/>
    </source>
</evidence>
<evidence type="ECO:0000259" key="2">
    <source>
        <dbReference type="Pfam" id="PF00078"/>
    </source>
</evidence>
<dbReference type="Pfam" id="PF00078">
    <property type="entry name" value="RVT_1"/>
    <property type="match status" value="1"/>
</dbReference>